<comment type="function">
    <text evidence="8 15">Functions in the N-end rule pathway of protein degradation where it conjugates Leu, Phe and, less efficiently, Met from aminoacyl-tRNAs to the N-termini of proteins containing an N-terminal arginine or lysine.</text>
</comment>
<dbReference type="EMBL" id="BAABLX010000080">
    <property type="protein sequence ID" value="GAA4961979.1"/>
    <property type="molecule type" value="Genomic_DNA"/>
</dbReference>
<name>A0AAV3UAT2_9ALTE</name>
<keyword evidence="2 15" id="KW-0963">Cytoplasm</keyword>
<dbReference type="NCBIfam" id="TIGR00667">
    <property type="entry name" value="aat"/>
    <property type="match status" value="1"/>
</dbReference>
<keyword evidence="3 15" id="KW-0808">Transferase</keyword>
<dbReference type="HAMAP" id="MF_00688">
    <property type="entry name" value="Leu_Phe_trans"/>
    <property type="match status" value="1"/>
</dbReference>
<comment type="catalytic activity">
    <reaction evidence="6 15">
        <text>N-terminal L-arginyl-[protein] + L-leucyl-tRNA(Leu) = N-terminal L-leucyl-L-arginyl-[protein] + tRNA(Leu) + H(+)</text>
        <dbReference type="Rhea" id="RHEA:50416"/>
        <dbReference type="Rhea" id="RHEA-COMP:9613"/>
        <dbReference type="Rhea" id="RHEA-COMP:9622"/>
        <dbReference type="Rhea" id="RHEA-COMP:12672"/>
        <dbReference type="Rhea" id="RHEA-COMP:12673"/>
        <dbReference type="ChEBI" id="CHEBI:15378"/>
        <dbReference type="ChEBI" id="CHEBI:64719"/>
        <dbReference type="ChEBI" id="CHEBI:78442"/>
        <dbReference type="ChEBI" id="CHEBI:78494"/>
        <dbReference type="ChEBI" id="CHEBI:133044"/>
        <dbReference type="EC" id="2.3.2.6"/>
    </reaction>
</comment>
<dbReference type="InterPro" id="IPR042221">
    <property type="entry name" value="Leu/Phe-tRNA_Trfase_N"/>
</dbReference>
<sequence length="232" mass="26003">MIDIPWLDDDDSMYFPPTSSALDYPNGLLAAGGNLTSERLITAYSLGIFPWYSEGEPILWWTPSPRCVVYPSQAHCSRSLSKVIRKGTFQVTSDTCFSEVIGLCGETRQQQEGTWITQELKSAYIQLHRLGYAHSVEVWQRDTLAGGLYGLALGDVFFGESMFSLAPNASKVAFIWLAEQLQQRGYRVIDCQVTSSHLLSLGAQEIDRCEFEHLLLPLRRFSDLPKPGSLTE</sequence>
<comment type="caution">
    <text evidence="16">The sequence shown here is derived from an EMBL/GenBank/DDBJ whole genome shotgun (WGS) entry which is preliminary data.</text>
</comment>
<evidence type="ECO:0000256" key="9">
    <source>
        <dbReference type="ARBA" id="ARBA00061535"/>
    </source>
</evidence>
<evidence type="ECO:0000256" key="7">
    <source>
        <dbReference type="ARBA" id="ARBA00051538"/>
    </source>
</evidence>
<dbReference type="EC" id="2.3.2.6" evidence="10 15"/>
<evidence type="ECO:0000256" key="3">
    <source>
        <dbReference type="ARBA" id="ARBA00022679"/>
    </source>
</evidence>
<dbReference type="Gene3D" id="3.40.630.70">
    <property type="entry name" value="Leucyl/phenylalanyl-tRNA-protein transferase, C-terminal domain"/>
    <property type="match status" value="1"/>
</dbReference>
<evidence type="ECO:0000256" key="5">
    <source>
        <dbReference type="ARBA" id="ARBA00050607"/>
    </source>
</evidence>
<dbReference type="GO" id="GO:0005737">
    <property type="term" value="C:cytoplasm"/>
    <property type="evidence" value="ECO:0007669"/>
    <property type="project" value="UniProtKB-SubCell"/>
</dbReference>
<evidence type="ECO:0000256" key="4">
    <source>
        <dbReference type="ARBA" id="ARBA00023315"/>
    </source>
</evidence>
<dbReference type="SUPFAM" id="SSF55729">
    <property type="entry name" value="Acyl-CoA N-acyltransferases (Nat)"/>
    <property type="match status" value="1"/>
</dbReference>
<comment type="similarity">
    <text evidence="9 15">Belongs to the L/F-transferase family.</text>
</comment>
<dbReference type="FunFam" id="3.30.70.3550:FF:000001">
    <property type="entry name" value="Leucyl/phenylalanyl-tRNA--protein transferase"/>
    <property type="match status" value="1"/>
</dbReference>
<dbReference type="Proteomes" id="UP001409585">
    <property type="component" value="Unassembled WGS sequence"/>
</dbReference>
<dbReference type="Pfam" id="PF03588">
    <property type="entry name" value="Leu_Phe_trans"/>
    <property type="match status" value="1"/>
</dbReference>
<evidence type="ECO:0000256" key="2">
    <source>
        <dbReference type="ARBA" id="ARBA00022490"/>
    </source>
</evidence>
<dbReference type="PANTHER" id="PTHR30098:SF2">
    <property type="entry name" value="LEUCYL_PHENYLALANYL-TRNA--PROTEIN TRANSFERASE"/>
    <property type="match status" value="1"/>
</dbReference>
<keyword evidence="4 15" id="KW-0012">Acyltransferase</keyword>
<dbReference type="AlphaFoldDB" id="A0AAV3UAT2"/>
<organism evidence="16 17">
    <name type="scientific">Halioxenophilus aromaticivorans</name>
    <dbReference type="NCBI Taxonomy" id="1306992"/>
    <lineage>
        <taxon>Bacteria</taxon>
        <taxon>Pseudomonadati</taxon>
        <taxon>Pseudomonadota</taxon>
        <taxon>Gammaproteobacteria</taxon>
        <taxon>Alteromonadales</taxon>
        <taxon>Alteromonadaceae</taxon>
        <taxon>Halioxenophilus</taxon>
    </lineage>
</organism>
<comment type="catalytic activity">
    <reaction evidence="7 15">
        <text>N-terminal L-lysyl-[protein] + L-leucyl-tRNA(Leu) = N-terminal L-leucyl-L-lysyl-[protein] + tRNA(Leu) + H(+)</text>
        <dbReference type="Rhea" id="RHEA:12340"/>
        <dbReference type="Rhea" id="RHEA-COMP:9613"/>
        <dbReference type="Rhea" id="RHEA-COMP:9622"/>
        <dbReference type="Rhea" id="RHEA-COMP:12670"/>
        <dbReference type="Rhea" id="RHEA-COMP:12671"/>
        <dbReference type="ChEBI" id="CHEBI:15378"/>
        <dbReference type="ChEBI" id="CHEBI:65249"/>
        <dbReference type="ChEBI" id="CHEBI:78442"/>
        <dbReference type="ChEBI" id="CHEBI:78494"/>
        <dbReference type="ChEBI" id="CHEBI:133043"/>
        <dbReference type="EC" id="2.3.2.6"/>
    </reaction>
</comment>
<evidence type="ECO:0000313" key="17">
    <source>
        <dbReference type="Proteomes" id="UP001409585"/>
    </source>
</evidence>
<comment type="subcellular location">
    <subcellularLocation>
        <location evidence="1 15">Cytoplasm</location>
    </subcellularLocation>
</comment>
<evidence type="ECO:0000256" key="10">
    <source>
        <dbReference type="ARBA" id="ARBA00066767"/>
    </source>
</evidence>
<evidence type="ECO:0000256" key="13">
    <source>
        <dbReference type="ARBA" id="ARBA00077165"/>
    </source>
</evidence>
<dbReference type="GO" id="GO:0030163">
    <property type="term" value="P:protein catabolic process"/>
    <property type="evidence" value="ECO:0007669"/>
    <property type="project" value="UniProtKB-UniRule"/>
</dbReference>
<dbReference type="Gene3D" id="3.30.70.3550">
    <property type="entry name" value="Leucyl/phenylalanyl-tRNA-protein transferase, N-terminal domain"/>
    <property type="match status" value="1"/>
</dbReference>
<accession>A0AAV3UAT2</accession>
<evidence type="ECO:0000256" key="12">
    <source>
        <dbReference type="ARBA" id="ARBA00077136"/>
    </source>
</evidence>
<reference evidence="17" key="1">
    <citation type="journal article" date="2019" name="Int. J. Syst. Evol. Microbiol.">
        <title>The Global Catalogue of Microorganisms (GCM) 10K type strain sequencing project: providing services to taxonomists for standard genome sequencing and annotation.</title>
        <authorList>
            <consortium name="The Broad Institute Genomics Platform"/>
            <consortium name="The Broad Institute Genome Sequencing Center for Infectious Disease"/>
            <person name="Wu L."/>
            <person name="Ma J."/>
        </authorList>
    </citation>
    <scope>NUCLEOTIDE SEQUENCE [LARGE SCALE GENOMIC DNA]</scope>
    <source>
        <strain evidence="17">JCM 19134</strain>
    </source>
</reference>
<protein>
    <recommendedName>
        <fullName evidence="11 15">Leucyl/phenylalanyl-tRNA--protein transferase</fullName>
        <ecNumber evidence="10 15">2.3.2.6</ecNumber>
    </recommendedName>
    <alternativeName>
        <fullName evidence="12 15">L/F-transferase</fullName>
    </alternativeName>
    <alternativeName>
        <fullName evidence="13 15">Leucyltransferase</fullName>
    </alternativeName>
    <alternativeName>
        <fullName evidence="14 15">Phenyalanyltransferase</fullName>
    </alternativeName>
</protein>
<evidence type="ECO:0000313" key="16">
    <source>
        <dbReference type="EMBL" id="GAA4961979.1"/>
    </source>
</evidence>
<evidence type="ECO:0000256" key="15">
    <source>
        <dbReference type="HAMAP-Rule" id="MF_00688"/>
    </source>
</evidence>
<dbReference type="GO" id="GO:0008914">
    <property type="term" value="F:leucyl-tRNA--protein transferase activity"/>
    <property type="evidence" value="ECO:0007669"/>
    <property type="project" value="UniProtKB-UniRule"/>
</dbReference>
<evidence type="ECO:0000256" key="8">
    <source>
        <dbReference type="ARBA" id="ARBA00054043"/>
    </source>
</evidence>
<evidence type="ECO:0000256" key="14">
    <source>
        <dbReference type="ARBA" id="ARBA00083640"/>
    </source>
</evidence>
<evidence type="ECO:0000256" key="1">
    <source>
        <dbReference type="ARBA" id="ARBA00004496"/>
    </source>
</evidence>
<dbReference type="InterPro" id="IPR004616">
    <property type="entry name" value="Leu/Phe-tRNA_Trfase"/>
</dbReference>
<comment type="catalytic activity">
    <reaction evidence="5 15">
        <text>L-phenylalanyl-tRNA(Phe) + an N-terminal L-alpha-aminoacyl-[protein] = an N-terminal L-phenylalanyl-L-alpha-aminoacyl-[protein] + tRNA(Phe)</text>
        <dbReference type="Rhea" id="RHEA:43632"/>
        <dbReference type="Rhea" id="RHEA-COMP:9668"/>
        <dbReference type="Rhea" id="RHEA-COMP:9699"/>
        <dbReference type="Rhea" id="RHEA-COMP:10636"/>
        <dbReference type="Rhea" id="RHEA-COMP:10637"/>
        <dbReference type="ChEBI" id="CHEBI:78442"/>
        <dbReference type="ChEBI" id="CHEBI:78531"/>
        <dbReference type="ChEBI" id="CHEBI:78597"/>
        <dbReference type="ChEBI" id="CHEBI:83561"/>
        <dbReference type="EC" id="2.3.2.6"/>
    </reaction>
</comment>
<keyword evidence="17" id="KW-1185">Reference proteome</keyword>
<gene>
    <name evidence="15 16" type="primary">aat</name>
    <name evidence="16" type="ORF">GCM10025791_49510</name>
</gene>
<dbReference type="PANTHER" id="PTHR30098">
    <property type="entry name" value="LEUCYL/PHENYLALANYL-TRNA--PROTEIN TRANSFERASE"/>
    <property type="match status" value="1"/>
</dbReference>
<dbReference type="InterPro" id="IPR016181">
    <property type="entry name" value="Acyl_CoA_acyltransferase"/>
</dbReference>
<dbReference type="InterPro" id="IPR042203">
    <property type="entry name" value="Leu/Phe-tRNA_Trfase_C"/>
</dbReference>
<evidence type="ECO:0000256" key="6">
    <source>
        <dbReference type="ARBA" id="ARBA00050652"/>
    </source>
</evidence>
<dbReference type="RefSeq" id="WP_345428296.1">
    <property type="nucleotide sequence ID" value="NZ_AP031496.1"/>
</dbReference>
<proteinExistence type="inferred from homology"/>
<evidence type="ECO:0000256" key="11">
    <source>
        <dbReference type="ARBA" id="ARBA00074372"/>
    </source>
</evidence>